<feature type="transmembrane region" description="Helical" evidence="11">
    <location>
        <begin position="189"/>
        <end position="208"/>
    </location>
</feature>
<comment type="similarity">
    <text evidence="3">Belongs to the IMPACT family.</text>
</comment>
<dbReference type="GO" id="GO:0006446">
    <property type="term" value="P:regulation of translational initiation"/>
    <property type="evidence" value="ECO:0007669"/>
    <property type="project" value="TreeGrafter"/>
</dbReference>
<dbReference type="InterPro" id="IPR020568">
    <property type="entry name" value="Ribosomal_Su5_D2-typ_SF"/>
</dbReference>
<dbReference type="GO" id="GO:0016020">
    <property type="term" value="C:membrane"/>
    <property type="evidence" value="ECO:0007669"/>
    <property type="project" value="UniProtKB-SubCell"/>
</dbReference>
<keyword evidence="7" id="KW-0810">Translation regulation</keyword>
<keyword evidence="9" id="KW-0346">Stress response</keyword>
<dbReference type="AlphaFoldDB" id="A0A814K5A3"/>
<dbReference type="SUPFAM" id="SSF54495">
    <property type="entry name" value="UBC-like"/>
    <property type="match status" value="2"/>
</dbReference>
<evidence type="ECO:0000256" key="2">
    <source>
        <dbReference type="ARBA" id="ARBA00004496"/>
    </source>
</evidence>
<dbReference type="CDD" id="cd23821">
    <property type="entry name" value="RWD_IMPACT"/>
    <property type="match status" value="2"/>
</dbReference>
<evidence type="ECO:0000256" key="3">
    <source>
        <dbReference type="ARBA" id="ARBA00007665"/>
    </source>
</evidence>
<sequence>MEVSTTTNNKVSKTKMEEDLIDEKPLADAERLLNKTQNIQSILVNQLHWMENEVNERFSEFKNDLDFQQQPTKSVIGNSSKLGRSPVEDRIFLQRNSLLTDLFEVSHIRSIRNIFSAILILFISQVTINDLIENGRINLNFELIFWCFGKLHVALFTWLVMQLSTAVIVYLCFYAWATNRVKYSNRLKLYDITWLCIYVTYLIAFFVLPCREVVLNELPVASALVVLLEQLRQLMKAHAFVRENTAKVLAQCHSCIDRSNTNELDSTAGEQLARPVVCPNFSQYLYFLFAPTLIYRDLYPRNSVIHWDYVLSNFGQVLAAIFYVYYVVVRFCVPTFSNLNTSEISVSLFASCLFNSIMPGCLFLLLGFYGFLHCWLNAFAEMLRFSDRMFYKLCGYRRKSLAAFCVVLLSAIVHEYVMIFALGFFYPVMFVFFGVCGIALLFLMSNKNKGNSWNIMMWVFLLVGIGFQSCLYFMEWYARRNCPQNEEEIQSLQLIYGDEWYKYDSNSETYRLKLGRRADQPVELQVTFVDGYPYESKPKYSLYAPSLRGVTRQHLTAKLEQIVSENLNESIIYRMAQAVSDFLDEQEIYVEGADGDQHQHDISSVCDINQHPKSPELSLEKKYQCPMIITDDPTDEDRASVFQAHMANIEHQCQIQMVLDELKKHKKIANAKHNVYAYRIMSENGKLISECNDDGENRAGAWVLEPLILKNLVNILVIVTRRYIMSEDWVQLQVDEIEALNSIYSEKQWKLDTSSDIDRTYELTIDSNPQRSVSLDITFCDGYPTLCPPKYNINAPWLRGSERQQLTNALETVYLNNANKSIVFLWAEKLREFVDKDGEFKTNNLIQLQVNKLGDTDDKQVLSNARIKSIIELPPIYSDEAFEDRRSTFQAHLAPVHSKEQVSLVLAKLKENKKIANATHNIYAYRIWDEKRNVLLADCDDDGETDAASRMLHLMDVSFHIFYELNKLSNLFSY</sequence>
<dbReference type="SUPFAM" id="SSF54211">
    <property type="entry name" value="Ribosomal protein S5 domain 2-like"/>
    <property type="match status" value="2"/>
</dbReference>
<evidence type="ECO:0000313" key="14">
    <source>
        <dbReference type="EMBL" id="CAF3816182.1"/>
    </source>
</evidence>
<dbReference type="Proteomes" id="UP000663829">
    <property type="component" value="Unassembled WGS sequence"/>
</dbReference>
<comment type="subcellular location">
    <subcellularLocation>
        <location evidence="2">Cytoplasm</location>
    </subcellularLocation>
    <subcellularLocation>
        <location evidence="1">Membrane</location>
        <topology evidence="1">Multi-pass membrane protein</topology>
    </subcellularLocation>
</comment>
<dbReference type="InterPro" id="IPR036956">
    <property type="entry name" value="Impact_N_sf"/>
</dbReference>
<evidence type="ECO:0000256" key="6">
    <source>
        <dbReference type="ARBA" id="ARBA00022692"/>
    </source>
</evidence>
<dbReference type="InterPro" id="IPR006575">
    <property type="entry name" value="RWD_dom"/>
</dbReference>
<evidence type="ECO:0000256" key="10">
    <source>
        <dbReference type="ARBA" id="ARBA00023136"/>
    </source>
</evidence>
<reference evidence="13" key="1">
    <citation type="submission" date="2021-02" db="EMBL/GenBank/DDBJ databases">
        <authorList>
            <person name="Nowell W R."/>
        </authorList>
    </citation>
    <scope>NUCLEOTIDE SEQUENCE</scope>
</reference>
<dbReference type="OrthoDB" id="69641at2759"/>
<feature type="transmembrane region" description="Helical" evidence="11">
    <location>
        <begin position="310"/>
        <end position="328"/>
    </location>
</feature>
<evidence type="ECO:0000313" key="13">
    <source>
        <dbReference type="EMBL" id="CAF1046386.1"/>
    </source>
</evidence>
<feature type="domain" description="RWD" evidence="12">
    <location>
        <begin position="735"/>
        <end position="837"/>
    </location>
</feature>
<evidence type="ECO:0000256" key="9">
    <source>
        <dbReference type="ARBA" id="ARBA00023016"/>
    </source>
</evidence>
<feature type="domain" description="RWD" evidence="12">
    <location>
        <begin position="487"/>
        <end position="586"/>
    </location>
</feature>
<evidence type="ECO:0000313" key="15">
    <source>
        <dbReference type="Proteomes" id="UP000663829"/>
    </source>
</evidence>
<evidence type="ECO:0000256" key="11">
    <source>
        <dbReference type="SAM" id="Phobius"/>
    </source>
</evidence>
<evidence type="ECO:0000256" key="1">
    <source>
        <dbReference type="ARBA" id="ARBA00004141"/>
    </source>
</evidence>
<feature type="transmembrane region" description="Helical" evidence="11">
    <location>
        <begin position="152"/>
        <end position="177"/>
    </location>
</feature>
<dbReference type="Gene3D" id="3.30.230.30">
    <property type="entry name" value="Impact, N-terminal domain"/>
    <property type="match status" value="2"/>
</dbReference>
<keyword evidence="8 11" id="KW-1133">Transmembrane helix</keyword>
<dbReference type="EMBL" id="CAJOBC010004139">
    <property type="protein sequence ID" value="CAF3816182.1"/>
    <property type="molecule type" value="Genomic_DNA"/>
</dbReference>
<dbReference type="InterPro" id="IPR023582">
    <property type="entry name" value="Impact"/>
</dbReference>
<keyword evidence="6 11" id="KW-0812">Transmembrane</keyword>
<dbReference type="InterPro" id="IPR001498">
    <property type="entry name" value="Impact_N"/>
</dbReference>
<protein>
    <recommendedName>
        <fullName evidence="12">RWD domain-containing protein</fullName>
    </recommendedName>
</protein>
<feature type="transmembrane region" description="Helical" evidence="11">
    <location>
        <begin position="424"/>
        <end position="443"/>
    </location>
</feature>
<keyword evidence="15" id="KW-1185">Reference proteome</keyword>
<dbReference type="InterPro" id="IPR004299">
    <property type="entry name" value="MBOAT_fam"/>
</dbReference>
<feature type="transmembrane region" description="Helical" evidence="11">
    <location>
        <begin position="455"/>
        <end position="474"/>
    </location>
</feature>
<keyword evidence="5" id="KW-0678">Repressor</keyword>
<dbReference type="PANTHER" id="PTHR16301">
    <property type="entry name" value="IMPACT-RELATED"/>
    <property type="match status" value="1"/>
</dbReference>
<gene>
    <name evidence="13" type="ORF">GPM918_LOCUS16049</name>
    <name evidence="14" type="ORF">SRO942_LOCUS16047</name>
</gene>
<evidence type="ECO:0000256" key="5">
    <source>
        <dbReference type="ARBA" id="ARBA00022491"/>
    </source>
</evidence>
<dbReference type="InterPro" id="IPR016135">
    <property type="entry name" value="UBQ-conjugating_enzyme/RWD"/>
</dbReference>
<keyword evidence="4" id="KW-0963">Cytoplasm</keyword>
<comment type="caution">
    <text evidence="13">The sequence shown here is derived from an EMBL/GenBank/DDBJ whole genome shotgun (WGS) entry which is preliminary data.</text>
</comment>
<dbReference type="GO" id="GO:0005737">
    <property type="term" value="C:cytoplasm"/>
    <property type="evidence" value="ECO:0007669"/>
    <property type="project" value="UniProtKB-SubCell"/>
</dbReference>
<dbReference type="Gene3D" id="3.10.110.10">
    <property type="entry name" value="Ubiquitin Conjugating Enzyme"/>
    <property type="match status" value="2"/>
</dbReference>
<dbReference type="EMBL" id="CAJNOQ010004140">
    <property type="protein sequence ID" value="CAF1046386.1"/>
    <property type="molecule type" value="Genomic_DNA"/>
</dbReference>
<evidence type="ECO:0000256" key="4">
    <source>
        <dbReference type="ARBA" id="ARBA00022490"/>
    </source>
</evidence>
<name>A0A814K5A3_9BILA</name>
<dbReference type="GO" id="GO:0140469">
    <property type="term" value="P:GCN2-mediated signaling"/>
    <property type="evidence" value="ECO:0007669"/>
    <property type="project" value="TreeGrafter"/>
</dbReference>
<organism evidence="13 15">
    <name type="scientific">Didymodactylos carnosus</name>
    <dbReference type="NCBI Taxonomy" id="1234261"/>
    <lineage>
        <taxon>Eukaryota</taxon>
        <taxon>Metazoa</taxon>
        <taxon>Spiralia</taxon>
        <taxon>Gnathifera</taxon>
        <taxon>Rotifera</taxon>
        <taxon>Eurotatoria</taxon>
        <taxon>Bdelloidea</taxon>
        <taxon>Philodinida</taxon>
        <taxon>Philodinidae</taxon>
        <taxon>Didymodactylos</taxon>
    </lineage>
</organism>
<accession>A0A814K5A3</accession>
<evidence type="ECO:0000256" key="8">
    <source>
        <dbReference type="ARBA" id="ARBA00022989"/>
    </source>
</evidence>
<dbReference type="PROSITE" id="PS50908">
    <property type="entry name" value="RWD"/>
    <property type="match status" value="2"/>
</dbReference>
<proteinExistence type="inferred from homology"/>
<dbReference type="Pfam" id="PF03062">
    <property type="entry name" value="MBOAT"/>
    <property type="match status" value="1"/>
</dbReference>
<dbReference type="Pfam" id="PF05773">
    <property type="entry name" value="RWD"/>
    <property type="match status" value="2"/>
</dbReference>
<evidence type="ECO:0000259" key="12">
    <source>
        <dbReference type="PROSITE" id="PS50908"/>
    </source>
</evidence>
<keyword evidence="10 11" id="KW-0472">Membrane</keyword>
<feature type="transmembrane region" description="Helical" evidence="11">
    <location>
        <begin position="401"/>
        <end position="418"/>
    </location>
</feature>
<evidence type="ECO:0000256" key="7">
    <source>
        <dbReference type="ARBA" id="ARBA00022845"/>
    </source>
</evidence>
<dbReference type="SMART" id="SM00591">
    <property type="entry name" value="RWD"/>
    <property type="match status" value="2"/>
</dbReference>
<dbReference type="Pfam" id="PF01205">
    <property type="entry name" value="Impact_N"/>
    <property type="match status" value="2"/>
</dbReference>
<dbReference type="PANTHER" id="PTHR16301:SF25">
    <property type="entry name" value="PROTEIN IMPACT"/>
    <property type="match status" value="1"/>
</dbReference>
<feature type="transmembrane region" description="Helical" evidence="11">
    <location>
        <begin position="348"/>
        <end position="380"/>
    </location>
</feature>
<dbReference type="Proteomes" id="UP000681722">
    <property type="component" value="Unassembled WGS sequence"/>
</dbReference>